<dbReference type="PROSITE" id="PS50885">
    <property type="entry name" value="HAMP"/>
    <property type="match status" value="1"/>
</dbReference>
<feature type="transmembrane region" description="Helical" evidence="13">
    <location>
        <begin position="159"/>
        <end position="182"/>
    </location>
</feature>
<dbReference type="InterPro" id="IPR013727">
    <property type="entry name" value="2CSK_N"/>
</dbReference>
<dbReference type="InterPro" id="IPR003660">
    <property type="entry name" value="HAMP_dom"/>
</dbReference>
<dbReference type="InterPro" id="IPR005467">
    <property type="entry name" value="His_kinase_dom"/>
</dbReference>
<dbReference type="EC" id="2.7.13.3" evidence="3"/>
<evidence type="ECO:0000256" key="10">
    <source>
        <dbReference type="ARBA" id="ARBA00022989"/>
    </source>
</evidence>
<name>A0ABV7R653_9RHOB</name>
<evidence type="ECO:0000256" key="4">
    <source>
        <dbReference type="ARBA" id="ARBA00022553"/>
    </source>
</evidence>
<dbReference type="PRINTS" id="PR00344">
    <property type="entry name" value="BCTRLSENSOR"/>
</dbReference>
<evidence type="ECO:0000256" key="2">
    <source>
        <dbReference type="ARBA" id="ARBA00004141"/>
    </source>
</evidence>
<keyword evidence="10 13" id="KW-1133">Transmembrane helix</keyword>
<dbReference type="InterPro" id="IPR036097">
    <property type="entry name" value="HisK_dim/P_sf"/>
</dbReference>
<reference evidence="17" key="1">
    <citation type="journal article" date="2019" name="Int. J. Syst. Evol. Microbiol.">
        <title>The Global Catalogue of Microorganisms (GCM) 10K type strain sequencing project: providing services to taxonomists for standard genome sequencing and annotation.</title>
        <authorList>
            <consortium name="The Broad Institute Genomics Platform"/>
            <consortium name="The Broad Institute Genome Sequencing Center for Infectious Disease"/>
            <person name="Wu L."/>
            <person name="Ma J."/>
        </authorList>
    </citation>
    <scope>NUCLEOTIDE SEQUENCE [LARGE SCALE GENOMIC DNA]</scope>
    <source>
        <strain evidence="17">KCTC 42899</strain>
    </source>
</reference>
<evidence type="ECO:0000256" key="7">
    <source>
        <dbReference type="ARBA" id="ARBA00022741"/>
    </source>
</evidence>
<dbReference type="SMART" id="SM00387">
    <property type="entry name" value="HATPase_c"/>
    <property type="match status" value="1"/>
</dbReference>
<evidence type="ECO:0000256" key="5">
    <source>
        <dbReference type="ARBA" id="ARBA00022679"/>
    </source>
</evidence>
<dbReference type="Pfam" id="PF02518">
    <property type="entry name" value="HATPase_c"/>
    <property type="match status" value="1"/>
</dbReference>
<dbReference type="SUPFAM" id="SSF55874">
    <property type="entry name" value="ATPase domain of HSP90 chaperone/DNA topoisomerase II/histidine kinase"/>
    <property type="match status" value="1"/>
</dbReference>
<dbReference type="EMBL" id="JBHRXJ010000003">
    <property type="protein sequence ID" value="MFC3527701.1"/>
    <property type="molecule type" value="Genomic_DNA"/>
</dbReference>
<dbReference type="PANTHER" id="PTHR45436">
    <property type="entry name" value="SENSOR HISTIDINE KINASE YKOH"/>
    <property type="match status" value="1"/>
</dbReference>
<keyword evidence="7" id="KW-0547">Nucleotide-binding</keyword>
<comment type="catalytic activity">
    <reaction evidence="1">
        <text>ATP + protein L-histidine = ADP + protein N-phospho-L-histidine.</text>
        <dbReference type="EC" id="2.7.13.3"/>
    </reaction>
</comment>
<dbReference type="Gene3D" id="1.10.287.130">
    <property type="match status" value="1"/>
</dbReference>
<keyword evidence="17" id="KW-1185">Reference proteome</keyword>
<dbReference type="SUPFAM" id="SSF47384">
    <property type="entry name" value="Homodimeric domain of signal transducing histidine kinase"/>
    <property type="match status" value="1"/>
</dbReference>
<dbReference type="RefSeq" id="WP_374423581.1">
    <property type="nucleotide sequence ID" value="NZ_JBHRXJ010000003.1"/>
</dbReference>
<evidence type="ECO:0000256" key="8">
    <source>
        <dbReference type="ARBA" id="ARBA00022777"/>
    </source>
</evidence>
<comment type="caution">
    <text evidence="16">The sequence shown here is derived from an EMBL/GenBank/DDBJ whole genome shotgun (WGS) entry which is preliminary data.</text>
</comment>
<keyword evidence="9 16" id="KW-0067">ATP-binding</keyword>
<keyword evidence="11" id="KW-0902">Two-component regulatory system</keyword>
<keyword evidence="6 13" id="KW-0812">Transmembrane</keyword>
<dbReference type="PANTHER" id="PTHR45436:SF14">
    <property type="entry name" value="SENSOR PROTEIN QSEC"/>
    <property type="match status" value="1"/>
</dbReference>
<evidence type="ECO:0000259" key="14">
    <source>
        <dbReference type="PROSITE" id="PS50109"/>
    </source>
</evidence>
<protein>
    <recommendedName>
        <fullName evidence="3">histidine kinase</fullName>
        <ecNumber evidence="3">2.7.13.3</ecNumber>
    </recommendedName>
</protein>
<dbReference type="InterPro" id="IPR036890">
    <property type="entry name" value="HATPase_C_sf"/>
</dbReference>
<evidence type="ECO:0000313" key="17">
    <source>
        <dbReference type="Proteomes" id="UP001595721"/>
    </source>
</evidence>
<gene>
    <name evidence="16" type="ORF">ACFOMH_05895</name>
</gene>
<evidence type="ECO:0000256" key="6">
    <source>
        <dbReference type="ARBA" id="ARBA00022692"/>
    </source>
</evidence>
<dbReference type="CDD" id="cd00082">
    <property type="entry name" value="HisKA"/>
    <property type="match status" value="1"/>
</dbReference>
<comment type="subcellular location">
    <subcellularLocation>
        <location evidence="2">Membrane</location>
        <topology evidence="2">Multi-pass membrane protein</topology>
    </subcellularLocation>
</comment>
<sequence>MSSIRMRLFLILLAATGVVWLSAVIWLQWTSRAEVGRVLDRRLEEAAHMVASLLARGDIDPATLADIATQGGAPDLPMIGSYDYGRQLSCQVWGLDGRLISNSAGAPDARLAGEEAEGFSQTVAGNETWRVYSLIDRDLGVRVMVGDALSVREGLVNRVTFGLLIPALLALPFLAGLIWWSLGRGLQPLDRMAAELTARPASDLGQLPDSRAPRELRPMIAALNGLFQRVAQARARERNFTAFAAHELKTPLAGLKTQAQIAAIAPDEATRRHALAQLAQGVGRTDRMVRQLLDMAAIESAEVEAAPAAAALVLTDLLRDLAPLAAARGIALQPALECGGWVTGQAALLGSAMRNIVENALNAAPPGSAVEITLRCQGGRALFRVADRGPGIAGADRPRVTERFYRGAHGGPSGSGLGLAIVEEAALRMGGRLHLRPRPGGGETVELDLPAG</sequence>
<dbReference type="Pfam" id="PF00512">
    <property type="entry name" value="HisKA"/>
    <property type="match status" value="1"/>
</dbReference>
<organism evidence="16 17">
    <name type="scientific">Paracoccus mangrovi</name>
    <dbReference type="NCBI Taxonomy" id="1715645"/>
    <lineage>
        <taxon>Bacteria</taxon>
        <taxon>Pseudomonadati</taxon>
        <taxon>Pseudomonadota</taxon>
        <taxon>Alphaproteobacteria</taxon>
        <taxon>Rhodobacterales</taxon>
        <taxon>Paracoccaceae</taxon>
        <taxon>Paracoccus</taxon>
    </lineage>
</organism>
<evidence type="ECO:0000256" key="1">
    <source>
        <dbReference type="ARBA" id="ARBA00000085"/>
    </source>
</evidence>
<keyword evidence="5" id="KW-0808">Transferase</keyword>
<evidence type="ECO:0000256" key="9">
    <source>
        <dbReference type="ARBA" id="ARBA00022840"/>
    </source>
</evidence>
<dbReference type="InterPro" id="IPR003661">
    <property type="entry name" value="HisK_dim/P_dom"/>
</dbReference>
<dbReference type="Proteomes" id="UP001595721">
    <property type="component" value="Unassembled WGS sequence"/>
</dbReference>
<evidence type="ECO:0000256" key="11">
    <source>
        <dbReference type="ARBA" id="ARBA00023012"/>
    </source>
</evidence>
<keyword evidence="4" id="KW-0597">Phosphoprotein</keyword>
<keyword evidence="12 13" id="KW-0472">Membrane</keyword>
<keyword evidence="8" id="KW-0418">Kinase</keyword>
<feature type="domain" description="Histidine kinase" evidence="14">
    <location>
        <begin position="243"/>
        <end position="452"/>
    </location>
</feature>
<dbReference type="CDD" id="cd00075">
    <property type="entry name" value="HATPase"/>
    <property type="match status" value="1"/>
</dbReference>
<evidence type="ECO:0000313" key="16">
    <source>
        <dbReference type="EMBL" id="MFC3527701.1"/>
    </source>
</evidence>
<evidence type="ECO:0000259" key="15">
    <source>
        <dbReference type="PROSITE" id="PS50885"/>
    </source>
</evidence>
<dbReference type="InterPro" id="IPR050428">
    <property type="entry name" value="TCS_sensor_his_kinase"/>
</dbReference>
<accession>A0ABV7R653</accession>
<dbReference type="InterPro" id="IPR003594">
    <property type="entry name" value="HATPase_dom"/>
</dbReference>
<dbReference type="GO" id="GO:0005524">
    <property type="term" value="F:ATP binding"/>
    <property type="evidence" value="ECO:0007669"/>
    <property type="project" value="UniProtKB-KW"/>
</dbReference>
<dbReference type="SMART" id="SM00388">
    <property type="entry name" value="HisKA"/>
    <property type="match status" value="1"/>
</dbReference>
<proteinExistence type="predicted"/>
<evidence type="ECO:0000256" key="3">
    <source>
        <dbReference type="ARBA" id="ARBA00012438"/>
    </source>
</evidence>
<dbReference type="Pfam" id="PF08521">
    <property type="entry name" value="2CSK_N"/>
    <property type="match status" value="1"/>
</dbReference>
<dbReference type="PROSITE" id="PS50109">
    <property type="entry name" value="HIS_KIN"/>
    <property type="match status" value="1"/>
</dbReference>
<evidence type="ECO:0000256" key="12">
    <source>
        <dbReference type="ARBA" id="ARBA00023136"/>
    </source>
</evidence>
<dbReference type="Gene3D" id="3.30.565.10">
    <property type="entry name" value="Histidine kinase-like ATPase, C-terminal domain"/>
    <property type="match status" value="1"/>
</dbReference>
<evidence type="ECO:0000256" key="13">
    <source>
        <dbReference type="SAM" id="Phobius"/>
    </source>
</evidence>
<dbReference type="InterPro" id="IPR004358">
    <property type="entry name" value="Sig_transdc_His_kin-like_C"/>
</dbReference>
<feature type="domain" description="HAMP" evidence="15">
    <location>
        <begin position="183"/>
        <end position="235"/>
    </location>
</feature>